<dbReference type="Pfam" id="PF13560">
    <property type="entry name" value="HTH_31"/>
    <property type="match status" value="1"/>
</dbReference>
<name>A0ABS0B2S9_9GAMM</name>
<dbReference type="EMBL" id="JADLZT010000001">
    <property type="protein sequence ID" value="MBF6022794.1"/>
    <property type="molecule type" value="Genomic_DNA"/>
</dbReference>
<dbReference type="Gene3D" id="1.10.260.40">
    <property type="entry name" value="lambda repressor-like DNA-binding domains"/>
    <property type="match status" value="1"/>
</dbReference>
<dbReference type="Proteomes" id="UP001429984">
    <property type="component" value="Unassembled WGS sequence"/>
</dbReference>
<accession>A0ABS0B2S9</accession>
<reference evidence="1 2" key="1">
    <citation type="submission" date="2020-11" db="EMBL/GenBank/DDBJ databases">
        <title>Draft Genome Sequence and Secondary Metabolite Biosynthetic Potential of the Lysobacter niastensis Type strain DSM 18481.</title>
        <authorList>
            <person name="Turrini P."/>
            <person name="Artuso I."/>
            <person name="Tescari M."/>
            <person name="Lugli G.A."/>
            <person name="Frangipani E."/>
            <person name="Ventura M."/>
            <person name="Visca P."/>
        </authorList>
    </citation>
    <scope>NUCLEOTIDE SEQUENCE [LARGE SCALE GENOMIC DNA]</scope>
    <source>
        <strain evidence="1 2">DSM 18481</strain>
    </source>
</reference>
<dbReference type="InterPro" id="IPR001387">
    <property type="entry name" value="Cro/C1-type_HTH"/>
</dbReference>
<evidence type="ECO:0000313" key="2">
    <source>
        <dbReference type="Proteomes" id="UP001429984"/>
    </source>
</evidence>
<organism evidence="1 2">
    <name type="scientific">Lysobacter niastensis</name>
    <dbReference type="NCBI Taxonomy" id="380629"/>
    <lineage>
        <taxon>Bacteria</taxon>
        <taxon>Pseudomonadati</taxon>
        <taxon>Pseudomonadota</taxon>
        <taxon>Gammaproteobacteria</taxon>
        <taxon>Lysobacterales</taxon>
        <taxon>Lysobacteraceae</taxon>
        <taxon>Lysobacter</taxon>
    </lineage>
</organism>
<comment type="caution">
    <text evidence="1">The sequence shown here is derived from an EMBL/GenBank/DDBJ whole genome shotgun (WGS) entry which is preliminary data.</text>
</comment>
<gene>
    <name evidence="1" type="ORF">IU514_02015</name>
</gene>
<protein>
    <submittedName>
        <fullName evidence="1">Helix-turn-helix domain-containing protein</fullName>
    </submittedName>
</protein>
<dbReference type="SUPFAM" id="SSF47413">
    <property type="entry name" value="lambda repressor-like DNA-binding domains"/>
    <property type="match status" value="1"/>
</dbReference>
<dbReference type="CDD" id="cd00093">
    <property type="entry name" value="HTH_XRE"/>
    <property type="match status" value="1"/>
</dbReference>
<dbReference type="RefSeq" id="WP_194929380.1">
    <property type="nucleotide sequence ID" value="NZ_JADLZT010000001.1"/>
</dbReference>
<proteinExistence type="predicted"/>
<keyword evidence="2" id="KW-1185">Reference proteome</keyword>
<sequence length="83" mass="8896">MRQRRPDPAALISKCECAGMTRAGIARAAGVSPSTITRLANGDRGRRIGFDTMDGLQRALDHAQRPADVASVRVPTRWVPPGS</sequence>
<dbReference type="InterPro" id="IPR010982">
    <property type="entry name" value="Lambda_DNA-bd_dom_sf"/>
</dbReference>
<evidence type="ECO:0000313" key="1">
    <source>
        <dbReference type="EMBL" id="MBF6022794.1"/>
    </source>
</evidence>